<name>A0A0P6XEW1_9CHLR</name>
<evidence type="ECO:0000313" key="3">
    <source>
        <dbReference type="Proteomes" id="UP000050514"/>
    </source>
</evidence>
<dbReference type="Proteomes" id="UP000050514">
    <property type="component" value="Unassembled WGS sequence"/>
</dbReference>
<gene>
    <name evidence="2" type="ORF">AC812_01825</name>
</gene>
<dbReference type="Gene3D" id="1.10.443.10">
    <property type="entry name" value="Intergrase catalytic core"/>
    <property type="match status" value="1"/>
</dbReference>
<accession>A0A0P6XEW1</accession>
<protein>
    <recommendedName>
        <fullName evidence="4">Tyr recombinase domain-containing protein</fullName>
    </recommendedName>
</protein>
<keyword evidence="3" id="KW-1185">Reference proteome</keyword>
<proteinExistence type="predicted"/>
<keyword evidence="1" id="KW-0233">DNA recombination</keyword>
<dbReference type="STRING" id="360411.AC812_01825"/>
<dbReference type="EMBL" id="LGHJ01000006">
    <property type="protein sequence ID" value="KPL78179.1"/>
    <property type="molecule type" value="Genomic_DNA"/>
</dbReference>
<dbReference type="GO" id="GO:0006310">
    <property type="term" value="P:DNA recombination"/>
    <property type="evidence" value="ECO:0007669"/>
    <property type="project" value="UniProtKB-KW"/>
</dbReference>
<evidence type="ECO:0000313" key="2">
    <source>
        <dbReference type="EMBL" id="KPL78179.1"/>
    </source>
</evidence>
<sequence length="94" mass="10554">MSATLLPGTEKCPFPRFWAGVRTVQELLGHKDVKTTRIYTHALNRGANAVRSPLDERGCLFKLVPALVWSFNPCMDSVELCQILLKSCCLTKLF</sequence>
<evidence type="ECO:0008006" key="4">
    <source>
        <dbReference type="Google" id="ProtNLM"/>
    </source>
</evidence>
<dbReference type="GO" id="GO:0015074">
    <property type="term" value="P:DNA integration"/>
    <property type="evidence" value="ECO:0007669"/>
    <property type="project" value="InterPro"/>
</dbReference>
<comment type="caution">
    <text evidence="2">The sequence shown here is derived from an EMBL/GenBank/DDBJ whole genome shotgun (WGS) entry which is preliminary data.</text>
</comment>
<reference evidence="2 3" key="1">
    <citation type="submission" date="2015-07" db="EMBL/GenBank/DDBJ databases">
        <title>Draft genome of Bellilinea caldifistulae DSM 17877.</title>
        <authorList>
            <person name="Hemp J."/>
            <person name="Ward L.M."/>
            <person name="Pace L.A."/>
            <person name="Fischer W.W."/>
        </authorList>
    </citation>
    <scope>NUCLEOTIDE SEQUENCE [LARGE SCALE GENOMIC DNA]</scope>
    <source>
        <strain evidence="2 3">GOMI-1</strain>
    </source>
</reference>
<dbReference type="InterPro" id="IPR011010">
    <property type="entry name" value="DNA_brk_join_enz"/>
</dbReference>
<organism evidence="2 3">
    <name type="scientific">Bellilinea caldifistulae</name>
    <dbReference type="NCBI Taxonomy" id="360411"/>
    <lineage>
        <taxon>Bacteria</taxon>
        <taxon>Bacillati</taxon>
        <taxon>Chloroflexota</taxon>
        <taxon>Anaerolineae</taxon>
        <taxon>Anaerolineales</taxon>
        <taxon>Anaerolineaceae</taxon>
        <taxon>Bellilinea</taxon>
    </lineage>
</organism>
<dbReference type="OrthoDB" id="9801717at2"/>
<dbReference type="GO" id="GO:0003677">
    <property type="term" value="F:DNA binding"/>
    <property type="evidence" value="ECO:0007669"/>
    <property type="project" value="InterPro"/>
</dbReference>
<evidence type="ECO:0000256" key="1">
    <source>
        <dbReference type="ARBA" id="ARBA00023172"/>
    </source>
</evidence>
<dbReference type="SUPFAM" id="SSF56349">
    <property type="entry name" value="DNA breaking-rejoining enzymes"/>
    <property type="match status" value="1"/>
</dbReference>
<dbReference type="InterPro" id="IPR013762">
    <property type="entry name" value="Integrase-like_cat_sf"/>
</dbReference>
<dbReference type="AlphaFoldDB" id="A0A0P6XEW1"/>